<gene>
    <name evidence="2" type="ORF">FD09_GL001284</name>
</gene>
<dbReference type="PATRIC" id="fig|1423792.3.peg.1303"/>
<keyword evidence="3" id="KW-1185">Reference proteome</keyword>
<dbReference type="STRING" id="1423792.FD09_GL001284"/>
<dbReference type="OrthoDB" id="252349at2"/>
<dbReference type="SUPFAM" id="SSF52266">
    <property type="entry name" value="SGNH hydrolase"/>
    <property type="match status" value="1"/>
</dbReference>
<proteinExistence type="predicted"/>
<dbReference type="Gene3D" id="3.40.50.1110">
    <property type="entry name" value="SGNH hydrolase"/>
    <property type="match status" value="1"/>
</dbReference>
<evidence type="ECO:0000259" key="1">
    <source>
        <dbReference type="Pfam" id="PF13472"/>
    </source>
</evidence>
<dbReference type="GO" id="GO:0004622">
    <property type="term" value="F:phosphatidylcholine lysophospholipase activity"/>
    <property type="evidence" value="ECO:0007669"/>
    <property type="project" value="TreeGrafter"/>
</dbReference>
<dbReference type="AlphaFoldDB" id="A0A0R1NB49"/>
<evidence type="ECO:0000313" key="2">
    <source>
        <dbReference type="EMBL" id="KRL14123.1"/>
    </source>
</evidence>
<comment type="caution">
    <text evidence="2">The sequence shown here is derived from an EMBL/GenBank/DDBJ whole genome shotgun (WGS) entry which is preliminary data.</text>
</comment>
<name>A0A0R1NB49_9LACO</name>
<evidence type="ECO:0000313" key="3">
    <source>
        <dbReference type="Proteomes" id="UP000051330"/>
    </source>
</evidence>
<sequence>MNKVFRWLLNIGVVALVTLLVSVAWLQLVPAADFGNVTAQGQTAPAGKTLQMVAIGDSLTYGTGDEANQGGYVGQTVQQLQDDADYHVNSVNFGHPGDTAGQILTRVKKQANIEKNVKKANFITITAGGNDLMHVLMQNGMNLATKDVTKGEDTFAHNMASLVDLLRTWNPQVPIYILGVYNPFYVYFSQVTQMQTIMHGFNDRTKAMVKRLPNVYYVDVDSVLTKGDGTVAKSGKINSSRSLQEQIAANDTTNPYLSTSDHFHPNHIGYGRMTDQLMKVLMKTKNQWAVK</sequence>
<dbReference type="EMBL" id="AZEC01000002">
    <property type="protein sequence ID" value="KRL14123.1"/>
    <property type="molecule type" value="Genomic_DNA"/>
</dbReference>
<reference evidence="2 3" key="1">
    <citation type="journal article" date="2015" name="Genome Announc.">
        <title>Expanding the biotechnology potential of lactobacilli through comparative genomics of 213 strains and associated genera.</title>
        <authorList>
            <person name="Sun Z."/>
            <person name="Harris H.M."/>
            <person name="McCann A."/>
            <person name="Guo C."/>
            <person name="Argimon S."/>
            <person name="Zhang W."/>
            <person name="Yang X."/>
            <person name="Jeffery I.B."/>
            <person name="Cooney J.C."/>
            <person name="Kagawa T.F."/>
            <person name="Liu W."/>
            <person name="Song Y."/>
            <person name="Salvetti E."/>
            <person name="Wrobel A."/>
            <person name="Rasinkangas P."/>
            <person name="Parkhill J."/>
            <person name="Rea M.C."/>
            <person name="O'Sullivan O."/>
            <person name="Ritari J."/>
            <person name="Douillard F.P."/>
            <person name="Paul Ross R."/>
            <person name="Yang R."/>
            <person name="Briner A.E."/>
            <person name="Felis G.E."/>
            <person name="de Vos W.M."/>
            <person name="Barrangou R."/>
            <person name="Klaenhammer T.R."/>
            <person name="Caufield P.W."/>
            <person name="Cui Y."/>
            <person name="Zhang H."/>
            <person name="O'Toole P.W."/>
        </authorList>
    </citation>
    <scope>NUCLEOTIDE SEQUENCE [LARGE SCALE GENOMIC DNA]</scope>
    <source>
        <strain evidence="2 3">DSM 12744</strain>
    </source>
</reference>
<dbReference type="PANTHER" id="PTHR30383">
    <property type="entry name" value="THIOESTERASE 1/PROTEASE 1/LYSOPHOSPHOLIPASE L1"/>
    <property type="match status" value="1"/>
</dbReference>
<dbReference type="InterPro" id="IPR013830">
    <property type="entry name" value="SGNH_hydro"/>
</dbReference>
<protein>
    <submittedName>
        <fullName evidence="2">Lipase acylhydrolase</fullName>
    </submittedName>
</protein>
<feature type="domain" description="SGNH hydrolase-type esterase" evidence="1">
    <location>
        <begin position="54"/>
        <end position="270"/>
    </location>
</feature>
<dbReference type="PANTHER" id="PTHR30383:SF27">
    <property type="entry name" value="SPORE GERMINATION LIPASE LIPC"/>
    <property type="match status" value="1"/>
</dbReference>
<dbReference type="Proteomes" id="UP000051330">
    <property type="component" value="Unassembled WGS sequence"/>
</dbReference>
<dbReference type="InterPro" id="IPR036514">
    <property type="entry name" value="SGNH_hydro_sf"/>
</dbReference>
<organism evidence="2 3">
    <name type="scientific">Schleiferilactobacillus perolens DSM 12744</name>
    <dbReference type="NCBI Taxonomy" id="1423792"/>
    <lineage>
        <taxon>Bacteria</taxon>
        <taxon>Bacillati</taxon>
        <taxon>Bacillota</taxon>
        <taxon>Bacilli</taxon>
        <taxon>Lactobacillales</taxon>
        <taxon>Lactobacillaceae</taxon>
        <taxon>Schleiferilactobacillus</taxon>
    </lineage>
</organism>
<dbReference type="Pfam" id="PF13472">
    <property type="entry name" value="Lipase_GDSL_2"/>
    <property type="match status" value="1"/>
</dbReference>
<keyword evidence="2" id="KW-0378">Hydrolase</keyword>
<accession>A0A0R1NB49</accession>
<dbReference type="CDD" id="cd04506">
    <property type="entry name" value="SGNH_hydrolase_YpmR_like"/>
    <property type="match status" value="1"/>
</dbReference>
<dbReference type="InterPro" id="IPR051532">
    <property type="entry name" value="Ester_Hydrolysis_Enzymes"/>
</dbReference>
<dbReference type="RefSeq" id="WP_057818037.1">
    <property type="nucleotide sequence ID" value="NZ_AZEC01000002.1"/>
</dbReference>